<dbReference type="SUPFAM" id="SSF54160">
    <property type="entry name" value="Chromo domain-like"/>
    <property type="match status" value="1"/>
</dbReference>
<dbReference type="Gene3D" id="2.40.50.40">
    <property type="match status" value="1"/>
</dbReference>
<dbReference type="RefSeq" id="XP_047776691.1">
    <property type="nucleotide sequence ID" value="XM_047927682.1"/>
</dbReference>
<reference evidence="3 4" key="1">
    <citation type="journal article" date="2021" name="Environ. Microbiol.">
        <title>Gene family expansions and transcriptome signatures uncover fungal adaptations to wood decay.</title>
        <authorList>
            <person name="Hage H."/>
            <person name="Miyauchi S."/>
            <person name="Viragh M."/>
            <person name="Drula E."/>
            <person name="Min B."/>
            <person name="Chaduli D."/>
            <person name="Navarro D."/>
            <person name="Favel A."/>
            <person name="Norest M."/>
            <person name="Lesage-Meessen L."/>
            <person name="Balint B."/>
            <person name="Merenyi Z."/>
            <person name="de Eugenio L."/>
            <person name="Morin E."/>
            <person name="Martinez A.T."/>
            <person name="Baldrian P."/>
            <person name="Stursova M."/>
            <person name="Martinez M.J."/>
            <person name="Novotny C."/>
            <person name="Magnuson J.K."/>
            <person name="Spatafora J.W."/>
            <person name="Maurice S."/>
            <person name="Pangilinan J."/>
            <person name="Andreopoulos W."/>
            <person name="LaButti K."/>
            <person name="Hundley H."/>
            <person name="Na H."/>
            <person name="Kuo A."/>
            <person name="Barry K."/>
            <person name="Lipzen A."/>
            <person name="Henrissat B."/>
            <person name="Riley R."/>
            <person name="Ahrendt S."/>
            <person name="Nagy L.G."/>
            <person name="Grigoriev I.V."/>
            <person name="Martin F."/>
            <person name="Rosso M.N."/>
        </authorList>
    </citation>
    <scope>NUCLEOTIDE SEQUENCE [LARGE SCALE GENOMIC DNA]</scope>
    <source>
        <strain evidence="3 4">CIRM-BRFM 1785</strain>
    </source>
</reference>
<feature type="compositionally biased region" description="Polar residues" evidence="1">
    <location>
        <begin position="347"/>
        <end position="358"/>
    </location>
</feature>
<dbReference type="InterPro" id="IPR000953">
    <property type="entry name" value="Chromo/chromo_shadow_dom"/>
</dbReference>
<evidence type="ECO:0000313" key="4">
    <source>
        <dbReference type="Proteomes" id="UP000814176"/>
    </source>
</evidence>
<feature type="compositionally biased region" description="Polar residues" evidence="1">
    <location>
        <begin position="120"/>
        <end position="140"/>
    </location>
</feature>
<organism evidence="3 4">
    <name type="scientific">Rhodofomes roseus</name>
    <dbReference type="NCBI Taxonomy" id="34475"/>
    <lineage>
        <taxon>Eukaryota</taxon>
        <taxon>Fungi</taxon>
        <taxon>Dikarya</taxon>
        <taxon>Basidiomycota</taxon>
        <taxon>Agaricomycotina</taxon>
        <taxon>Agaricomycetes</taxon>
        <taxon>Polyporales</taxon>
        <taxon>Rhodofomes</taxon>
    </lineage>
</organism>
<dbReference type="SMART" id="SM00298">
    <property type="entry name" value="CHROMO"/>
    <property type="match status" value="1"/>
</dbReference>
<gene>
    <name evidence="3" type="ORF">C8Q71DRAFT_859707</name>
</gene>
<accession>A0ABQ8KAR8</accession>
<feature type="compositionally biased region" description="Low complexity" evidence="1">
    <location>
        <begin position="201"/>
        <end position="213"/>
    </location>
</feature>
<dbReference type="GeneID" id="72008414"/>
<feature type="region of interest" description="Disordered" evidence="1">
    <location>
        <begin position="346"/>
        <end position="370"/>
    </location>
</feature>
<dbReference type="CDD" id="cd00024">
    <property type="entry name" value="CD_CSD"/>
    <property type="match status" value="1"/>
</dbReference>
<feature type="region of interest" description="Disordered" evidence="1">
    <location>
        <begin position="90"/>
        <end position="220"/>
    </location>
</feature>
<name>A0ABQ8KAR8_9APHY</name>
<feature type="region of interest" description="Disordered" evidence="1">
    <location>
        <begin position="1"/>
        <end position="43"/>
    </location>
</feature>
<comment type="caution">
    <text evidence="3">The sequence shown here is derived from an EMBL/GenBank/DDBJ whole genome shotgun (WGS) entry which is preliminary data.</text>
</comment>
<evidence type="ECO:0000256" key="1">
    <source>
        <dbReference type="SAM" id="MobiDB-lite"/>
    </source>
</evidence>
<feature type="domain" description="Chromo" evidence="2">
    <location>
        <begin position="318"/>
        <end position="370"/>
    </location>
</feature>
<feature type="region of interest" description="Disordered" evidence="1">
    <location>
        <begin position="55"/>
        <end position="74"/>
    </location>
</feature>
<sequence>MLQSMPPSRPITERQRAKSARRRAGPAAAPSRPAASESLPPLAAIRPSINISPLRRVHRQPAHPIDAPAWPAADRPSIVVSPLRRRNPVLPPPPPFPSEALWPPPDRPTIAITPLRRRNAGNQPASPDQHSATPSVSTERASPPPNRPTITVHPLRRRNIENPPIPGPSSSGSNPPLVPDDLWPPPDRPHIAIAPLPRRNAVAAQPDAVPAQPMRRRRRRAPLRAPTPMALPQRGPMAIDPALARRLKRGCNLERLLSLRPRKPRRFMAQLSDGAWIQGLTFSATGQGVWIMESTAFEDGPPQQNQGPIATVNGVEQYEFEAIVSHGYVGTSLLYEIRWTGWDDTTWEPSENFDNTEAASDYWNGRGGPA</sequence>
<proteinExistence type="predicted"/>
<dbReference type="EMBL" id="JADCUA010000016">
    <property type="protein sequence ID" value="KAH9834035.1"/>
    <property type="molecule type" value="Genomic_DNA"/>
</dbReference>
<evidence type="ECO:0000259" key="2">
    <source>
        <dbReference type="PROSITE" id="PS50013"/>
    </source>
</evidence>
<feature type="compositionally biased region" description="Low complexity" evidence="1">
    <location>
        <begin position="25"/>
        <end position="43"/>
    </location>
</feature>
<dbReference type="InterPro" id="IPR016197">
    <property type="entry name" value="Chromo-like_dom_sf"/>
</dbReference>
<feature type="compositionally biased region" description="Pro residues" evidence="1">
    <location>
        <begin position="176"/>
        <end position="186"/>
    </location>
</feature>
<dbReference type="Proteomes" id="UP000814176">
    <property type="component" value="Unassembled WGS sequence"/>
</dbReference>
<dbReference type="PROSITE" id="PS50013">
    <property type="entry name" value="CHROMO_2"/>
    <property type="match status" value="1"/>
</dbReference>
<evidence type="ECO:0000313" key="3">
    <source>
        <dbReference type="EMBL" id="KAH9834035.1"/>
    </source>
</evidence>
<keyword evidence="4" id="KW-1185">Reference proteome</keyword>
<feature type="compositionally biased region" description="Pro residues" evidence="1">
    <location>
        <begin position="90"/>
        <end position="107"/>
    </location>
</feature>
<protein>
    <recommendedName>
        <fullName evidence="2">Chromo domain-containing protein</fullName>
    </recommendedName>
</protein>